<name>G0R5E1_ICHMU</name>
<evidence type="ECO:0000259" key="8">
    <source>
        <dbReference type="PROSITE" id="PS50035"/>
    </source>
</evidence>
<feature type="non-terminal residue" evidence="9">
    <location>
        <position position="893"/>
    </location>
</feature>
<feature type="domain" description="PLD phosphodiesterase" evidence="8">
    <location>
        <begin position="513"/>
        <end position="540"/>
    </location>
</feature>
<dbReference type="PROSITE" id="PS50035">
    <property type="entry name" value="PLD"/>
    <property type="match status" value="1"/>
</dbReference>
<dbReference type="SUPFAM" id="SSF56024">
    <property type="entry name" value="Phospholipase D/nuclease"/>
    <property type="match status" value="2"/>
</dbReference>
<dbReference type="PANTHER" id="PTHR18896">
    <property type="entry name" value="PHOSPHOLIPASE D"/>
    <property type="match status" value="1"/>
</dbReference>
<dbReference type="InterPro" id="IPR015679">
    <property type="entry name" value="PLipase_D_fam"/>
</dbReference>
<reference evidence="9 10" key="1">
    <citation type="submission" date="2011-07" db="EMBL/GenBank/DDBJ databases">
        <authorList>
            <person name="Coyne R."/>
            <person name="Brami D."/>
            <person name="Johnson J."/>
            <person name="Hostetler J."/>
            <person name="Hannick L."/>
            <person name="Clark T."/>
            <person name="Cassidy-Hanley D."/>
            <person name="Inman J."/>
        </authorList>
    </citation>
    <scope>NUCLEOTIDE SEQUENCE [LARGE SCALE GENOMIC DNA]</scope>
    <source>
        <strain evidence="9 10">G5</strain>
    </source>
</reference>
<evidence type="ECO:0000313" key="9">
    <source>
        <dbReference type="EMBL" id="EGR27330.1"/>
    </source>
</evidence>
<dbReference type="eggNOG" id="KOG1329">
    <property type="taxonomic scope" value="Eukaryota"/>
</dbReference>
<dbReference type="GeneID" id="14903382"/>
<dbReference type="PANTHER" id="PTHR18896:SF76">
    <property type="entry name" value="PHOSPHOLIPASE"/>
    <property type="match status" value="1"/>
</dbReference>
<dbReference type="InterPro" id="IPR001736">
    <property type="entry name" value="PLipase_D/transphosphatidylase"/>
</dbReference>
<keyword evidence="9" id="KW-0012">Acyltransferase</keyword>
<evidence type="ECO:0000256" key="7">
    <source>
        <dbReference type="SAM" id="Phobius"/>
    </source>
</evidence>
<dbReference type="GO" id="GO:0016746">
    <property type="term" value="F:acyltransferase activity"/>
    <property type="evidence" value="ECO:0007669"/>
    <property type="project" value="UniProtKB-KW"/>
</dbReference>
<keyword evidence="6" id="KW-0443">Lipid metabolism</keyword>
<dbReference type="GO" id="GO:0005886">
    <property type="term" value="C:plasma membrane"/>
    <property type="evidence" value="ECO:0007669"/>
    <property type="project" value="TreeGrafter"/>
</dbReference>
<dbReference type="CDD" id="cd09138">
    <property type="entry name" value="PLDc_vPLD1_2_yPLD_like_1"/>
    <property type="match status" value="1"/>
</dbReference>
<dbReference type="Proteomes" id="UP000008983">
    <property type="component" value="Unassembled WGS sequence"/>
</dbReference>
<evidence type="ECO:0000256" key="1">
    <source>
        <dbReference type="ARBA" id="ARBA00000798"/>
    </source>
</evidence>
<feature type="transmembrane region" description="Helical" evidence="7">
    <location>
        <begin position="151"/>
        <end position="170"/>
    </location>
</feature>
<organism evidence="9 10">
    <name type="scientific">Ichthyophthirius multifiliis</name>
    <name type="common">White spot disease agent</name>
    <name type="synonym">Ich</name>
    <dbReference type="NCBI Taxonomy" id="5932"/>
    <lineage>
        <taxon>Eukaryota</taxon>
        <taxon>Sar</taxon>
        <taxon>Alveolata</taxon>
        <taxon>Ciliophora</taxon>
        <taxon>Intramacronucleata</taxon>
        <taxon>Oligohymenophorea</taxon>
        <taxon>Hymenostomatida</taxon>
        <taxon>Ophryoglenina</taxon>
        <taxon>Ichthyophthirius</taxon>
    </lineage>
</organism>
<dbReference type="SMART" id="SM00155">
    <property type="entry name" value="PLDc"/>
    <property type="match status" value="1"/>
</dbReference>
<sequence length="893" mass="106396">MFDEEKQTQFNHKKIVNKQYGINNSYQTTPRQKKYSQFSQLNIFNEQSKVKQEYEEKISPQNKDSQKIKNEDKYIEPLFKYTDDSSDEIDNNKYSHLQIFGKDYVSFQKYIDYIESNDFNIEKLIKKFHLQNIGNIYLFQLKFKTFRWTQIIYLYQHIFYIQILIFFISIRRTIQQIKKIELEYLNLTKYIDSLDKKFIPLDSQQLEKSTNQGEVLNILQDQLQNIISQFNYDQEDDEDQYTRKQLRLLQEFKLSLRCFCEFSDIFEDGKQKYKEVFIKKQAGGRYNQRSLIQKLSCKTLCKCYDKRYFIITQDGIMYSKGLVYPNSQLREVILFDYNFQIQSGLEYTGYQLGFAIKTNSRKFNLISYDVFDFLDILFAIKNAYDHSIYAGVHRFNSFAPPRLNCIAKWYVDGQNYFSDVYDAIDSAVQEVFITGWWVSPELFLKRPPEKYPESRLDFLIQKKANEGVKFYISVYCETELALCLNSKYTQSKLQGLHPTNILVQRHPKYVLPFMWSHHEKTVVIDQEVCFIGGLDLCYGRWDTQGHLLFDKGEKQFFTGIEYNNIRIKDFENVTNFQESNINRDFQQRLPWHDIATRIIGPSVKDVSKHFIQYWNFAQIDNDNKGGHQGFLIPQERAGQNNPFKPYIKEFNQNNKPQFEHQHTFKKQTSFEQMLMNQEEKPREEILQLLKQLQQIKLDNDYDEYEDNQVESSNSQKESIILEKLQQPQANYDTNFLEKNELHDDNELTSKASLKSRKDSIMRFSSYKSMFDKSFDNFGSIQKEIIQRKNILKLQVKKFKQTKNQTQQKCQILRSASFWSLGLSKLDTETSIQIAYLTLINEANHYIYIENQFFISSHAGTPVRNQISNAIVNRIKKAAAEKNNLKLLFLYLYY</sequence>
<proteinExistence type="predicted"/>
<evidence type="ECO:0000256" key="4">
    <source>
        <dbReference type="ARBA" id="ARBA00022801"/>
    </source>
</evidence>
<dbReference type="EC" id="3.1.4.4" evidence="2"/>
<keyword evidence="4 9" id="KW-0378">Hydrolase</keyword>
<dbReference type="Gene3D" id="3.30.870.10">
    <property type="entry name" value="Endonuclease Chain A"/>
    <property type="match status" value="2"/>
</dbReference>
<dbReference type="AlphaFoldDB" id="G0R5E1"/>
<dbReference type="InParanoid" id="G0R5E1"/>
<accession>G0R5E1</accession>
<evidence type="ECO:0000256" key="6">
    <source>
        <dbReference type="ARBA" id="ARBA00023098"/>
    </source>
</evidence>
<evidence type="ECO:0000256" key="3">
    <source>
        <dbReference type="ARBA" id="ARBA00022737"/>
    </source>
</evidence>
<dbReference type="OrthoDB" id="419078at2759"/>
<evidence type="ECO:0000256" key="5">
    <source>
        <dbReference type="ARBA" id="ARBA00022963"/>
    </source>
</evidence>
<dbReference type="GO" id="GO:0004630">
    <property type="term" value="F:phospholipase D activity"/>
    <property type="evidence" value="ECO:0007669"/>
    <property type="project" value="UniProtKB-EC"/>
</dbReference>
<evidence type="ECO:0000256" key="2">
    <source>
        <dbReference type="ARBA" id="ARBA00012027"/>
    </source>
</evidence>
<evidence type="ECO:0000313" key="10">
    <source>
        <dbReference type="Proteomes" id="UP000008983"/>
    </source>
</evidence>
<protein>
    <recommendedName>
        <fullName evidence="2">phospholipase D</fullName>
        <ecNumber evidence="2">3.1.4.4</ecNumber>
    </recommendedName>
</protein>
<keyword evidence="5" id="KW-0442">Lipid degradation</keyword>
<dbReference type="GO" id="GO:0009395">
    <property type="term" value="P:phospholipid catabolic process"/>
    <property type="evidence" value="ECO:0007669"/>
    <property type="project" value="TreeGrafter"/>
</dbReference>
<dbReference type="Pfam" id="PF00614">
    <property type="entry name" value="PLDc"/>
    <property type="match status" value="1"/>
</dbReference>
<keyword evidence="7" id="KW-0472">Membrane</keyword>
<dbReference type="RefSeq" id="XP_004024214.1">
    <property type="nucleotide sequence ID" value="XM_004024165.1"/>
</dbReference>
<dbReference type="OMA" id="MASKFAH"/>
<keyword evidence="7" id="KW-1133">Transmembrane helix</keyword>
<dbReference type="EMBL" id="GL984368">
    <property type="protein sequence ID" value="EGR27330.1"/>
    <property type="molecule type" value="Genomic_DNA"/>
</dbReference>
<comment type="catalytic activity">
    <reaction evidence="1">
        <text>a 1,2-diacyl-sn-glycero-3-phosphocholine + H2O = a 1,2-diacyl-sn-glycero-3-phosphate + choline + H(+)</text>
        <dbReference type="Rhea" id="RHEA:14445"/>
        <dbReference type="ChEBI" id="CHEBI:15354"/>
        <dbReference type="ChEBI" id="CHEBI:15377"/>
        <dbReference type="ChEBI" id="CHEBI:15378"/>
        <dbReference type="ChEBI" id="CHEBI:57643"/>
        <dbReference type="ChEBI" id="CHEBI:58608"/>
        <dbReference type="EC" id="3.1.4.4"/>
    </reaction>
</comment>
<dbReference type="STRING" id="857967.G0R5E1"/>
<keyword evidence="7" id="KW-0812">Transmembrane</keyword>
<gene>
    <name evidence="9" type="ORF">IMG5_197980</name>
</gene>
<keyword evidence="9" id="KW-0808">Transferase</keyword>
<keyword evidence="3" id="KW-0677">Repeat</keyword>
<keyword evidence="10" id="KW-1185">Reference proteome</keyword>